<dbReference type="AlphaFoldDB" id="A0A1J5NWW2"/>
<organism evidence="1">
    <name type="scientific">mine drainage metagenome</name>
    <dbReference type="NCBI Taxonomy" id="410659"/>
    <lineage>
        <taxon>unclassified sequences</taxon>
        <taxon>metagenomes</taxon>
        <taxon>ecological metagenomes</taxon>
    </lineage>
</organism>
<gene>
    <name evidence="1" type="ORF">GALL_552010</name>
</gene>
<comment type="caution">
    <text evidence="1">The sequence shown here is derived from an EMBL/GenBank/DDBJ whole genome shotgun (WGS) entry which is preliminary data.</text>
</comment>
<reference evidence="1" key="1">
    <citation type="submission" date="2016-10" db="EMBL/GenBank/DDBJ databases">
        <title>Sequence of Gallionella enrichment culture.</title>
        <authorList>
            <person name="Poehlein A."/>
            <person name="Muehling M."/>
            <person name="Daniel R."/>
        </authorList>
    </citation>
    <scope>NUCLEOTIDE SEQUENCE</scope>
</reference>
<name>A0A1J5NWW2_9ZZZZ</name>
<evidence type="ECO:0000313" key="1">
    <source>
        <dbReference type="EMBL" id="OIQ63258.1"/>
    </source>
</evidence>
<protein>
    <submittedName>
        <fullName evidence="1">Uncharacterized protein</fullName>
    </submittedName>
</protein>
<dbReference type="EMBL" id="MLJW01009162">
    <property type="protein sequence ID" value="OIQ63258.1"/>
    <property type="molecule type" value="Genomic_DNA"/>
</dbReference>
<sequence length="123" mass="13955">MRLGPDRQVRLGVANIIEARCAKAILQKRGFVRALEVGDLVRSMHLVKHAQMRGDVLSHRLVRRRHQRRTPATCAPLADISQHILIIRQRGYLDLPHALQAVFQRGTPLQKAGNRHEGRLPSL</sequence>
<proteinExistence type="predicted"/>
<accession>A0A1J5NWW2</accession>